<evidence type="ECO:0000313" key="3">
    <source>
        <dbReference type="Proteomes" id="UP000260680"/>
    </source>
</evidence>
<dbReference type="AlphaFoldDB" id="A0A3E2NB72"/>
<proteinExistence type="predicted"/>
<keyword evidence="1" id="KW-1133">Transmembrane helix</keyword>
<organism evidence="2 3">
    <name type="scientific">Lacrimispora amygdalina</name>
    <dbReference type="NCBI Taxonomy" id="253257"/>
    <lineage>
        <taxon>Bacteria</taxon>
        <taxon>Bacillati</taxon>
        <taxon>Bacillota</taxon>
        <taxon>Clostridia</taxon>
        <taxon>Lachnospirales</taxon>
        <taxon>Lachnospiraceae</taxon>
        <taxon>Lacrimispora</taxon>
    </lineage>
</organism>
<comment type="caution">
    <text evidence="2">The sequence shown here is derived from an EMBL/GenBank/DDBJ whole genome shotgun (WGS) entry which is preliminary data.</text>
</comment>
<reference evidence="2 3" key="1">
    <citation type="submission" date="2018-07" db="EMBL/GenBank/DDBJ databases">
        <title>New species, Clostridium PI-S10-A1B.</title>
        <authorList>
            <person name="Krishna G."/>
            <person name="Summeta K."/>
            <person name="Shikha S."/>
            <person name="Prabhu P.B."/>
            <person name="Suresh K."/>
        </authorList>
    </citation>
    <scope>NUCLEOTIDE SEQUENCE [LARGE SCALE GENOMIC DNA]</scope>
    <source>
        <strain evidence="2 3">PI-S10-A1B</strain>
    </source>
</reference>
<gene>
    <name evidence="2" type="ORF">DS742_14230</name>
</gene>
<accession>A0A3E2NB72</accession>
<evidence type="ECO:0000313" key="2">
    <source>
        <dbReference type="EMBL" id="RFZ78267.1"/>
    </source>
</evidence>
<dbReference type="EMBL" id="QOHO01000043">
    <property type="protein sequence ID" value="RFZ78267.1"/>
    <property type="molecule type" value="Genomic_DNA"/>
</dbReference>
<keyword evidence="1" id="KW-0812">Transmembrane</keyword>
<evidence type="ECO:0000256" key="1">
    <source>
        <dbReference type="SAM" id="Phobius"/>
    </source>
</evidence>
<sequence length="80" mass="8972">MESVRSSGDRYNESYSYQHIERRKRKRNQIIFQKIMGSILIVLSIFIPFLLSDQDANGGIALIALVVSAVLLSQIGGCNE</sequence>
<feature type="transmembrane region" description="Helical" evidence="1">
    <location>
        <begin position="31"/>
        <end position="51"/>
    </location>
</feature>
<feature type="transmembrane region" description="Helical" evidence="1">
    <location>
        <begin position="57"/>
        <end position="77"/>
    </location>
</feature>
<name>A0A3E2NB72_9FIRM</name>
<dbReference type="RefSeq" id="WP_117417640.1">
    <property type="nucleotide sequence ID" value="NZ_QOHO01000043.1"/>
</dbReference>
<keyword evidence="1" id="KW-0472">Membrane</keyword>
<protein>
    <submittedName>
        <fullName evidence="2">Uncharacterized protein</fullName>
    </submittedName>
</protein>
<dbReference type="Proteomes" id="UP000260680">
    <property type="component" value="Unassembled WGS sequence"/>
</dbReference>